<dbReference type="PANTHER" id="PTHR32552">
    <property type="entry name" value="FERRICHROME IRON RECEPTOR-RELATED"/>
    <property type="match status" value="1"/>
</dbReference>
<feature type="domain" description="TonB-dependent receptor plug" evidence="15">
    <location>
        <begin position="51"/>
        <end position="156"/>
    </location>
</feature>
<keyword evidence="9 11" id="KW-0472">Membrane</keyword>
<evidence type="ECO:0000256" key="12">
    <source>
        <dbReference type="RuleBase" id="RU003357"/>
    </source>
</evidence>
<keyword evidence="10 11" id="KW-0998">Cell outer membrane</keyword>
<dbReference type="SUPFAM" id="SSF56935">
    <property type="entry name" value="Porins"/>
    <property type="match status" value="1"/>
</dbReference>
<evidence type="ECO:0000256" key="9">
    <source>
        <dbReference type="ARBA" id="ARBA00023136"/>
    </source>
</evidence>
<keyword evidence="7" id="KW-0406">Ion transport</keyword>
<keyword evidence="5 11" id="KW-0812">Transmembrane</keyword>
<reference evidence="16" key="2">
    <citation type="submission" date="2021-04" db="EMBL/GenBank/DDBJ databases">
        <title>Isolation and genomic analysis of the ibuprofen-degrading bacterium Sphingomonas strain MPO218.</title>
        <authorList>
            <person name="Aulestia M."/>
            <person name="Flores A."/>
            <person name="Mangas E.L."/>
            <person name="Perez-Pulido A.J."/>
            <person name="Santero E."/>
            <person name="Camacho E.M."/>
        </authorList>
    </citation>
    <scope>NUCLEOTIDE SEQUENCE</scope>
    <source>
        <strain evidence="16">MPO218</strain>
    </source>
</reference>
<keyword evidence="13" id="KW-0732">Signal</keyword>
<dbReference type="PANTHER" id="PTHR32552:SF81">
    <property type="entry name" value="TONB-DEPENDENT OUTER MEMBRANE RECEPTOR"/>
    <property type="match status" value="1"/>
</dbReference>
<proteinExistence type="inferred from homology"/>
<feature type="signal peptide" evidence="13">
    <location>
        <begin position="1"/>
        <end position="24"/>
    </location>
</feature>
<dbReference type="InterPro" id="IPR036942">
    <property type="entry name" value="Beta-barrel_TonB_sf"/>
</dbReference>
<evidence type="ECO:0000256" key="10">
    <source>
        <dbReference type="ARBA" id="ARBA00023237"/>
    </source>
</evidence>
<dbReference type="Proteomes" id="UP000664914">
    <property type="component" value="Chromosome"/>
</dbReference>
<dbReference type="EMBL" id="CP059319">
    <property type="protein sequence ID" value="QTH21484.1"/>
    <property type="molecule type" value="Genomic_DNA"/>
</dbReference>
<dbReference type="Pfam" id="PF07715">
    <property type="entry name" value="Plug"/>
    <property type="match status" value="1"/>
</dbReference>
<evidence type="ECO:0000256" key="2">
    <source>
        <dbReference type="ARBA" id="ARBA00022448"/>
    </source>
</evidence>
<gene>
    <name evidence="16" type="ORF">HRJ34_24720</name>
</gene>
<evidence type="ECO:0000256" key="7">
    <source>
        <dbReference type="ARBA" id="ARBA00023065"/>
    </source>
</evidence>
<evidence type="ECO:0000259" key="15">
    <source>
        <dbReference type="Pfam" id="PF07715"/>
    </source>
</evidence>
<dbReference type="AlphaFoldDB" id="A0A975D2I4"/>
<dbReference type="InterPro" id="IPR000531">
    <property type="entry name" value="Beta-barrel_TonB"/>
</dbReference>
<evidence type="ECO:0000256" key="3">
    <source>
        <dbReference type="ARBA" id="ARBA00022452"/>
    </source>
</evidence>
<dbReference type="GO" id="GO:0009279">
    <property type="term" value="C:cell outer membrane"/>
    <property type="evidence" value="ECO:0007669"/>
    <property type="project" value="UniProtKB-SubCell"/>
</dbReference>
<dbReference type="PROSITE" id="PS52016">
    <property type="entry name" value="TONB_DEPENDENT_REC_3"/>
    <property type="match status" value="1"/>
</dbReference>
<keyword evidence="3 11" id="KW-1134">Transmembrane beta strand</keyword>
<sequence>MININRTYLSITMMSVLLCGASQAAIAQQAATDAQNSGDIIVTARMRSESLQNVPASLSVFSSKQIENAKIERPGDYIALTPNVTFSTAQDAGTTYLTVRGISQVPNGETPVAISVDGVLQTSAFQFNEELFDIQQIEVLKGPQGALYGRNAIAGAINITTKPVTNDYEGRVAFGYGNGQATRAEGSVSGPIIKDKLLFRAGVSYRDADGWITNRFLDRKVDDFRNIGADLKLIYEATPDLTFDLRGHYGRITGGAAYFVRSSNAAQQGVVITDAHGVANTVIAPTSNNLGYNKRLLKNVSFKIDYDTGFGRLSSITAYDAIDLLTTFDGYDYSDNQNCFELTSPLSTPYACANPQITFGGLNGGTPFFTAPFNTIFQRYRQRNFSQELRFTSPSDQPLRYIAGLYFLQRKRDLVTATQEDKGFGIVPELDFDPATANQTRAYFEEHNNDKAYAAFAQANYDVTKTIELSAAIRYDTDHRRQTDPRPDIYRLDGLGRPITGPRTRKQNFDAWQPKFTINYRPLRTFSIYANYAKGFRSGGFNAAGTELDPSTGAKVADPIFKKEMSETYEVGFKSELLDRALSISGALFQTDAKNLQVFNFNGVVNAQVVNNIDKARIKGAELEVQARLPEGFALFGGLGYTDTNIRKYDANPTTVGNQLPNTTKFKTNMSLQYTRDIGTSELLIRGDWEHRGKTYFHEGGTPIGIPIRDPLDLFNGQVRLTLASGWSASLWGKNLSNKKYYDKVVVPDYNFQARPRSYGIDITKTF</sequence>
<feature type="chain" id="PRO_5037332886" evidence="13">
    <location>
        <begin position="25"/>
        <end position="767"/>
    </location>
</feature>
<dbReference type="CDD" id="cd01347">
    <property type="entry name" value="ligand_gated_channel"/>
    <property type="match status" value="1"/>
</dbReference>
<evidence type="ECO:0000256" key="13">
    <source>
        <dbReference type="SAM" id="SignalP"/>
    </source>
</evidence>
<comment type="similarity">
    <text evidence="11 12">Belongs to the TonB-dependent receptor family.</text>
</comment>
<keyword evidence="4" id="KW-0410">Iron transport</keyword>
<keyword evidence="2 11" id="KW-0813">Transport</keyword>
<keyword evidence="6" id="KW-0408">Iron</keyword>
<evidence type="ECO:0000256" key="5">
    <source>
        <dbReference type="ARBA" id="ARBA00022692"/>
    </source>
</evidence>
<dbReference type="InterPro" id="IPR012910">
    <property type="entry name" value="Plug_dom"/>
</dbReference>
<dbReference type="Gene3D" id="2.40.170.20">
    <property type="entry name" value="TonB-dependent receptor, beta-barrel domain"/>
    <property type="match status" value="1"/>
</dbReference>
<keyword evidence="16" id="KW-0675">Receptor</keyword>
<protein>
    <submittedName>
        <fullName evidence="16">TonB-dependent receptor</fullName>
    </submittedName>
</protein>
<dbReference type="GO" id="GO:0006826">
    <property type="term" value="P:iron ion transport"/>
    <property type="evidence" value="ECO:0007669"/>
    <property type="project" value="UniProtKB-KW"/>
</dbReference>
<comment type="subcellular location">
    <subcellularLocation>
        <location evidence="1 11">Cell outer membrane</location>
        <topology evidence="1 11">Multi-pass membrane protein</topology>
    </subcellularLocation>
</comment>
<feature type="domain" description="TonB-dependent receptor-like beta-barrel" evidence="14">
    <location>
        <begin position="311"/>
        <end position="736"/>
    </location>
</feature>
<evidence type="ECO:0000256" key="6">
    <source>
        <dbReference type="ARBA" id="ARBA00023004"/>
    </source>
</evidence>
<dbReference type="Pfam" id="PF00593">
    <property type="entry name" value="TonB_dep_Rec_b-barrel"/>
    <property type="match status" value="1"/>
</dbReference>
<evidence type="ECO:0000256" key="11">
    <source>
        <dbReference type="PROSITE-ProRule" id="PRU01360"/>
    </source>
</evidence>
<accession>A0A975D2I4</accession>
<keyword evidence="8 12" id="KW-0798">TonB box</keyword>
<reference evidence="16" key="1">
    <citation type="submission" date="2020-07" db="EMBL/GenBank/DDBJ databases">
        <authorList>
            <person name="Camacho E."/>
        </authorList>
    </citation>
    <scope>NUCLEOTIDE SEQUENCE</scope>
    <source>
        <strain evidence="16">MPO218</strain>
    </source>
</reference>
<name>A0A975D2I4_9SPHN</name>
<evidence type="ECO:0000256" key="1">
    <source>
        <dbReference type="ARBA" id="ARBA00004571"/>
    </source>
</evidence>
<organism evidence="16 17">
    <name type="scientific">Rhizorhabdus wittichii</name>
    <dbReference type="NCBI Taxonomy" id="160791"/>
    <lineage>
        <taxon>Bacteria</taxon>
        <taxon>Pseudomonadati</taxon>
        <taxon>Pseudomonadota</taxon>
        <taxon>Alphaproteobacteria</taxon>
        <taxon>Sphingomonadales</taxon>
        <taxon>Sphingomonadaceae</taxon>
        <taxon>Rhizorhabdus</taxon>
    </lineage>
</organism>
<evidence type="ECO:0000256" key="8">
    <source>
        <dbReference type="ARBA" id="ARBA00023077"/>
    </source>
</evidence>
<evidence type="ECO:0000313" key="16">
    <source>
        <dbReference type="EMBL" id="QTH21484.1"/>
    </source>
</evidence>
<dbReference type="InterPro" id="IPR039426">
    <property type="entry name" value="TonB-dep_rcpt-like"/>
</dbReference>
<evidence type="ECO:0000256" key="4">
    <source>
        <dbReference type="ARBA" id="ARBA00022496"/>
    </source>
</evidence>
<evidence type="ECO:0000313" key="17">
    <source>
        <dbReference type="Proteomes" id="UP000664914"/>
    </source>
</evidence>
<evidence type="ECO:0000259" key="14">
    <source>
        <dbReference type="Pfam" id="PF00593"/>
    </source>
</evidence>